<dbReference type="SUPFAM" id="SSF141868">
    <property type="entry name" value="EAL domain-like"/>
    <property type="match status" value="1"/>
</dbReference>
<keyword evidence="3" id="KW-0973">c-di-GMP</keyword>
<dbReference type="CDD" id="cd00130">
    <property type="entry name" value="PAS"/>
    <property type="match status" value="1"/>
</dbReference>
<evidence type="ECO:0000259" key="6">
    <source>
        <dbReference type="PROSITE" id="PS50112"/>
    </source>
</evidence>
<dbReference type="InterPro" id="IPR000700">
    <property type="entry name" value="PAS-assoc_C"/>
</dbReference>
<dbReference type="NCBIfam" id="TIGR00254">
    <property type="entry name" value="GGDEF"/>
    <property type="match status" value="1"/>
</dbReference>
<dbReference type="SMART" id="SM00052">
    <property type="entry name" value="EAL"/>
    <property type="match status" value="1"/>
</dbReference>
<evidence type="ECO:0000313" key="11">
    <source>
        <dbReference type="Proteomes" id="UP000239866"/>
    </source>
</evidence>
<dbReference type="CDD" id="cd01949">
    <property type="entry name" value="GGDEF"/>
    <property type="match status" value="1"/>
</dbReference>
<dbReference type="Pfam" id="PF00563">
    <property type="entry name" value="EAL"/>
    <property type="match status" value="1"/>
</dbReference>
<dbReference type="FunFam" id="3.20.20.450:FF:000001">
    <property type="entry name" value="Cyclic di-GMP phosphodiesterase yahA"/>
    <property type="match status" value="1"/>
</dbReference>
<evidence type="ECO:0000256" key="5">
    <source>
        <dbReference type="SAM" id="Coils"/>
    </source>
</evidence>
<evidence type="ECO:0000313" key="10">
    <source>
        <dbReference type="EMBL" id="PSF05031.1"/>
    </source>
</evidence>
<dbReference type="InterPro" id="IPR035919">
    <property type="entry name" value="EAL_sf"/>
</dbReference>
<dbReference type="CDD" id="cd01948">
    <property type="entry name" value="EAL"/>
    <property type="match status" value="1"/>
</dbReference>
<evidence type="ECO:0000256" key="4">
    <source>
        <dbReference type="ARBA" id="ARBA00051114"/>
    </source>
</evidence>
<comment type="catalytic activity">
    <reaction evidence="4">
        <text>3',3'-c-di-GMP + H2O = 5'-phosphoguanylyl(3'-&gt;5')guanosine + H(+)</text>
        <dbReference type="Rhea" id="RHEA:24902"/>
        <dbReference type="ChEBI" id="CHEBI:15377"/>
        <dbReference type="ChEBI" id="CHEBI:15378"/>
        <dbReference type="ChEBI" id="CHEBI:58754"/>
        <dbReference type="ChEBI" id="CHEBI:58805"/>
        <dbReference type="EC" id="3.1.4.52"/>
    </reaction>
    <physiologicalReaction direction="left-to-right" evidence="4">
        <dbReference type="Rhea" id="RHEA:24903"/>
    </physiologicalReaction>
</comment>
<keyword evidence="11" id="KW-1185">Reference proteome</keyword>
<dbReference type="Gene3D" id="3.30.70.270">
    <property type="match status" value="1"/>
</dbReference>
<comment type="caution">
    <text evidence="10">The sequence shown here is derived from an EMBL/GenBank/DDBJ whole genome shotgun (WGS) entry which is preliminary data.</text>
</comment>
<dbReference type="EC" id="3.1.4.52" evidence="2"/>
<dbReference type="InterPro" id="IPR029787">
    <property type="entry name" value="Nucleotide_cyclase"/>
</dbReference>
<dbReference type="FunFam" id="3.30.70.270:FF:000001">
    <property type="entry name" value="Diguanylate cyclase domain protein"/>
    <property type="match status" value="1"/>
</dbReference>
<evidence type="ECO:0000256" key="3">
    <source>
        <dbReference type="ARBA" id="ARBA00022636"/>
    </source>
</evidence>
<evidence type="ECO:0000259" key="8">
    <source>
        <dbReference type="PROSITE" id="PS50883"/>
    </source>
</evidence>
<dbReference type="NCBIfam" id="TIGR00229">
    <property type="entry name" value="sensory_box"/>
    <property type="match status" value="1"/>
</dbReference>
<dbReference type="EMBL" id="PXNP01000105">
    <property type="protein sequence ID" value="PSF05031.1"/>
    <property type="molecule type" value="Genomic_DNA"/>
</dbReference>
<evidence type="ECO:0000259" key="7">
    <source>
        <dbReference type="PROSITE" id="PS50113"/>
    </source>
</evidence>
<evidence type="ECO:0000256" key="1">
    <source>
        <dbReference type="ARBA" id="ARBA00001946"/>
    </source>
</evidence>
<dbReference type="GO" id="GO:0071111">
    <property type="term" value="F:cyclic-guanylate-specific phosphodiesterase activity"/>
    <property type="evidence" value="ECO:0007669"/>
    <property type="project" value="UniProtKB-EC"/>
</dbReference>
<dbReference type="PROSITE" id="PS50112">
    <property type="entry name" value="PAS"/>
    <property type="match status" value="1"/>
</dbReference>
<evidence type="ECO:0000256" key="2">
    <source>
        <dbReference type="ARBA" id="ARBA00012282"/>
    </source>
</evidence>
<dbReference type="InterPro" id="IPR000160">
    <property type="entry name" value="GGDEF_dom"/>
</dbReference>
<dbReference type="OrthoDB" id="9812358at2"/>
<name>A0A2T1K4G8_9GAMM</name>
<dbReference type="PROSITE" id="PS50883">
    <property type="entry name" value="EAL"/>
    <property type="match status" value="1"/>
</dbReference>
<dbReference type="InterPro" id="IPR000014">
    <property type="entry name" value="PAS"/>
</dbReference>
<accession>A0A2T1K4G8</accession>
<dbReference type="Pfam" id="PF13426">
    <property type="entry name" value="PAS_9"/>
    <property type="match status" value="1"/>
</dbReference>
<keyword evidence="5" id="KW-0175">Coiled coil</keyword>
<organism evidence="10 11">
    <name type="scientific">Marinobacter fuscus</name>
    <dbReference type="NCBI Taxonomy" id="2109942"/>
    <lineage>
        <taxon>Bacteria</taxon>
        <taxon>Pseudomonadati</taxon>
        <taxon>Pseudomonadota</taxon>
        <taxon>Gammaproteobacteria</taxon>
        <taxon>Pseudomonadales</taxon>
        <taxon>Marinobacteraceae</taxon>
        <taxon>Marinobacter</taxon>
    </lineage>
</organism>
<dbReference type="PANTHER" id="PTHR44757">
    <property type="entry name" value="DIGUANYLATE CYCLASE DGCP"/>
    <property type="match status" value="1"/>
</dbReference>
<dbReference type="PROSITE" id="PS50113">
    <property type="entry name" value="PAC"/>
    <property type="match status" value="1"/>
</dbReference>
<dbReference type="AlphaFoldDB" id="A0A2T1K4G8"/>
<dbReference type="SMART" id="SM00086">
    <property type="entry name" value="PAC"/>
    <property type="match status" value="1"/>
</dbReference>
<feature type="domain" description="EAL" evidence="8">
    <location>
        <begin position="332"/>
        <end position="586"/>
    </location>
</feature>
<evidence type="ECO:0000259" key="9">
    <source>
        <dbReference type="PROSITE" id="PS50887"/>
    </source>
</evidence>
<dbReference type="Gene3D" id="3.30.450.20">
    <property type="entry name" value="PAS domain"/>
    <property type="match status" value="1"/>
</dbReference>
<comment type="cofactor">
    <cofactor evidence="1">
        <name>Mg(2+)</name>
        <dbReference type="ChEBI" id="CHEBI:18420"/>
    </cofactor>
</comment>
<dbReference type="SUPFAM" id="SSF55785">
    <property type="entry name" value="PYP-like sensor domain (PAS domain)"/>
    <property type="match status" value="1"/>
</dbReference>
<reference evidence="10 11" key="1">
    <citation type="submission" date="2018-03" db="EMBL/GenBank/DDBJ databases">
        <title>Marinobacter brunus sp. nov., a marine bacterium of Gamma-proteobacteria isolated from the surface seawater of the South China Sea.</title>
        <authorList>
            <person name="Cheng H."/>
            <person name="Wu Y.-H."/>
            <person name="Xamxidin M."/>
            <person name="Xu X.-W."/>
        </authorList>
    </citation>
    <scope>NUCLEOTIDE SEQUENCE [LARGE SCALE GENOMIC DNA]</scope>
    <source>
        <strain evidence="10 11">NH169-3</strain>
    </source>
</reference>
<dbReference type="InterPro" id="IPR001610">
    <property type="entry name" value="PAC"/>
</dbReference>
<dbReference type="InterPro" id="IPR035965">
    <property type="entry name" value="PAS-like_dom_sf"/>
</dbReference>
<dbReference type="InterPro" id="IPR052155">
    <property type="entry name" value="Biofilm_reg_signaling"/>
</dbReference>
<dbReference type="SMART" id="SM00267">
    <property type="entry name" value="GGDEF"/>
    <property type="match status" value="1"/>
</dbReference>
<dbReference type="Gene3D" id="3.20.20.450">
    <property type="entry name" value="EAL domain"/>
    <property type="match status" value="1"/>
</dbReference>
<dbReference type="Pfam" id="PF00990">
    <property type="entry name" value="GGDEF"/>
    <property type="match status" value="1"/>
</dbReference>
<protein>
    <recommendedName>
        <fullName evidence="2">cyclic-guanylate-specific phosphodiesterase</fullName>
        <ecNumber evidence="2">3.1.4.52</ecNumber>
    </recommendedName>
</protein>
<feature type="coiled-coil region" evidence="5">
    <location>
        <begin position="16"/>
        <end position="43"/>
    </location>
</feature>
<gene>
    <name evidence="10" type="ORF">C7H09_16925</name>
</gene>
<dbReference type="PANTHER" id="PTHR44757:SF2">
    <property type="entry name" value="BIOFILM ARCHITECTURE MAINTENANCE PROTEIN MBAA"/>
    <property type="match status" value="1"/>
</dbReference>
<dbReference type="InterPro" id="IPR043128">
    <property type="entry name" value="Rev_trsase/Diguanyl_cyclase"/>
</dbReference>
<dbReference type="Proteomes" id="UP000239866">
    <property type="component" value="Unassembled WGS sequence"/>
</dbReference>
<feature type="domain" description="PAS" evidence="6">
    <location>
        <begin position="29"/>
        <end position="86"/>
    </location>
</feature>
<feature type="domain" description="PAC" evidence="7">
    <location>
        <begin position="101"/>
        <end position="153"/>
    </location>
</feature>
<dbReference type="PROSITE" id="PS50887">
    <property type="entry name" value="GGDEF"/>
    <property type="match status" value="1"/>
</dbReference>
<dbReference type="SUPFAM" id="SSF55073">
    <property type="entry name" value="Nucleotide cyclase"/>
    <property type="match status" value="1"/>
</dbReference>
<dbReference type="InterPro" id="IPR001633">
    <property type="entry name" value="EAL_dom"/>
</dbReference>
<feature type="domain" description="GGDEF" evidence="9">
    <location>
        <begin position="185"/>
        <end position="323"/>
    </location>
</feature>
<sequence>MAGLVMALTFGFRRECRKSRRQLRALQQENHDLKKALDAHAIVAMTDTRGVITEVNDKFCEISQYSREELVGQTHRVINSRHHPRSFFQDLWATISRGEVWAGDVCNRAKDGSLYWVQSTVVPLLGKDKRPVQYIAIRADITARKEAEAKTQKMALHDTLTGLPNRRLMKDRLAMAVSGKARQPGFGALILMDLDQFKEVNDTLGHAVGDELLQQVSERLTRSVRKMDTVARFGGDEFVIILDNLGIDCAGAVDSVRRVAETLRMALAEPYQLAGRQIEITPSQGAVLFNSENDEPGELIKQADIALYEAKGAGRNQLCFFDPALQAETVERALLVRDLRQAVDNDEFKLFYQPIVDTHREVKGVEALLRWFHPKHGMVPPDRFIPLAEQTGLILPIGQWVLETACAQLAAWQQDMQRKEWTIAVNVSGRQLNQTSFVGLLRRVLQKTGAPANRLRLELTESVLQDNVESTIAKMNELCELGVRFSLDDFGTGYSSLSYLKRLPLEQLKVDKSFIDDIFEDSCDAAIARTIVALAQSLEIGVVAEGVETPEQMKWLVENGCQLFQGFLFSRPVAPEELAASPIKLSS</sequence>
<proteinExistence type="predicted"/>
<dbReference type="GO" id="GO:0071732">
    <property type="term" value="P:cellular response to nitric oxide"/>
    <property type="evidence" value="ECO:0007669"/>
    <property type="project" value="UniProtKB-ARBA"/>
</dbReference>
<dbReference type="SMART" id="SM00091">
    <property type="entry name" value="PAS"/>
    <property type="match status" value="1"/>
</dbReference>